<dbReference type="Proteomes" id="UP000287823">
    <property type="component" value="Unassembled WGS sequence"/>
</dbReference>
<dbReference type="RefSeq" id="WP_126798116.1">
    <property type="nucleotide sequence ID" value="NZ_PIPO01000001.1"/>
</dbReference>
<evidence type="ECO:0000313" key="1">
    <source>
        <dbReference type="EMBL" id="RUO35108.1"/>
    </source>
</evidence>
<dbReference type="EMBL" id="PIPO01000001">
    <property type="protein sequence ID" value="RUO35108.1"/>
    <property type="molecule type" value="Genomic_DNA"/>
</dbReference>
<accession>A0A432WN03</accession>
<sequence>MLSIGIVSLTPGAGAKTLCANLANELATAASPTLAVDLTPENMLRLHFGMPLEDRRGLINQDPLEVFEYPSGVHYLPYGESLPHGESLQGASSQLDRGEPATGSQLTQVLERLPDDYTYCCINLGTQDLNHLDALQNSLDILLCVLEPAPLTYAYLYRALSRDLKNAPLSFSSVYFVFNKVAPNLTLNKDILNLLKAELNPRILAPMMVHHDQHVPEALATQQPVVDYAIASRAAGDFEALALWLKTVLK</sequence>
<dbReference type="AlphaFoldDB" id="A0A432WN03"/>
<dbReference type="InterPro" id="IPR027417">
    <property type="entry name" value="P-loop_NTPase"/>
</dbReference>
<dbReference type="Gene3D" id="3.40.50.300">
    <property type="entry name" value="P-loop containing nucleotide triphosphate hydrolases"/>
    <property type="match status" value="1"/>
</dbReference>
<proteinExistence type="predicted"/>
<gene>
    <name evidence="1" type="ORF">CWE14_03685</name>
</gene>
<organism evidence="1 2">
    <name type="scientific">Aliidiomarina soli</name>
    <dbReference type="NCBI Taxonomy" id="1928574"/>
    <lineage>
        <taxon>Bacteria</taxon>
        <taxon>Pseudomonadati</taxon>
        <taxon>Pseudomonadota</taxon>
        <taxon>Gammaproteobacteria</taxon>
        <taxon>Alteromonadales</taxon>
        <taxon>Idiomarinaceae</taxon>
        <taxon>Aliidiomarina</taxon>
    </lineage>
</organism>
<keyword evidence="2" id="KW-1185">Reference proteome</keyword>
<dbReference type="InterPro" id="IPR017746">
    <property type="entry name" value="Cellulose_synthase_operon_BcsQ"/>
</dbReference>
<dbReference type="SUPFAM" id="SSF52540">
    <property type="entry name" value="P-loop containing nucleoside triphosphate hydrolases"/>
    <property type="match status" value="1"/>
</dbReference>
<name>A0A432WN03_9GAMM</name>
<comment type="caution">
    <text evidence="1">The sequence shown here is derived from an EMBL/GenBank/DDBJ whole genome shotgun (WGS) entry which is preliminary data.</text>
</comment>
<evidence type="ECO:0000313" key="2">
    <source>
        <dbReference type="Proteomes" id="UP000287823"/>
    </source>
</evidence>
<dbReference type="Pfam" id="PF06564">
    <property type="entry name" value="CBP_BcsQ"/>
    <property type="match status" value="1"/>
</dbReference>
<reference evidence="1 2" key="1">
    <citation type="journal article" date="2011" name="Front. Microbiol.">
        <title>Genomic signatures of strain selection and enhancement in Bacillus atrophaeus var. globigii, a historical biowarfare simulant.</title>
        <authorList>
            <person name="Gibbons H.S."/>
            <person name="Broomall S.M."/>
            <person name="McNew L.A."/>
            <person name="Daligault H."/>
            <person name="Chapman C."/>
            <person name="Bruce D."/>
            <person name="Karavis M."/>
            <person name="Krepps M."/>
            <person name="McGregor P.A."/>
            <person name="Hong C."/>
            <person name="Park K.H."/>
            <person name="Akmal A."/>
            <person name="Feldman A."/>
            <person name="Lin J.S."/>
            <person name="Chang W.E."/>
            <person name="Higgs B.W."/>
            <person name="Demirev P."/>
            <person name="Lindquist J."/>
            <person name="Liem A."/>
            <person name="Fochler E."/>
            <person name="Read T.D."/>
            <person name="Tapia R."/>
            <person name="Johnson S."/>
            <person name="Bishop-Lilly K.A."/>
            <person name="Detter C."/>
            <person name="Han C."/>
            <person name="Sozhamannan S."/>
            <person name="Rosenzweig C.N."/>
            <person name="Skowronski E.W."/>
        </authorList>
    </citation>
    <scope>NUCLEOTIDE SEQUENCE [LARGE SCALE GENOMIC DNA]</scope>
    <source>
        <strain evidence="1 2">Y4G10-17</strain>
    </source>
</reference>
<evidence type="ECO:0008006" key="3">
    <source>
        <dbReference type="Google" id="ProtNLM"/>
    </source>
</evidence>
<protein>
    <recommendedName>
        <fullName evidence="3">Cellulose synthase operon protein YhjQ</fullName>
    </recommendedName>
</protein>